<evidence type="ECO:0000259" key="8">
    <source>
        <dbReference type="Pfam" id="PF01431"/>
    </source>
</evidence>
<evidence type="ECO:0000256" key="7">
    <source>
        <dbReference type="ARBA" id="ARBA00023049"/>
    </source>
</evidence>
<comment type="cofactor">
    <cofactor evidence="1">
        <name>Zn(2+)</name>
        <dbReference type="ChEBI" id="CHEBI:29105"/>
    </cofactor>
</comment>
<dbReference type="Gene3D" id="3.40.390.10">
    <property type="entry name" value="Collagenase (Catalytic Domain)"/>
    <property type="match status" value="1"/>
</dbReference>
<reference evidence="10 11" key="1">
    <citation type="submission" date="2016-10" db="EMBL/GenBank/DDBJ databases">
        <authorList>
            <person name="de Groot N.N."/>
        </authorList>
    </citation>
    <scope>NUCLEOTIDE SEQUENCE [LARGE SCALE GENOMIC DNA]</scope>
    <source>
        <strain evidence="10 11">DSM 25186</strain>
    </source>
</reference>
<feature type="domain" description="Peptidase M13 C-terminal" evidence="8">
    <location>
        <begin position="478"/>
        <end position="678"/>
    </location>
</feature>
<dbReference type="GO" id="GO:0046872">
    <property type="term" value="F:metal ion binding"/>
    <property type="evidence" value="ECO:0007669"/>
    <property type="project" value="UniProtKB-KW"/>
</dbReference>
<dbReference type="GO" id="GO:0005886">
    <property type="term" value="C:plasma membrane"/>
    <property type="evidence" value="ECO:0007669"/>
    <property type="project" value="TreeGrafter"/>
</dbReference>
<sequence length="682" mass="77395">MLKKFCVLTSAVLLAASCTSEQPQDTTEETAIRGIDPTNLDTTVAPCDNFYRFANGGWLDRNPVPPSESRWSSFNELFEQNNAIMREILDSVSAKTDWEKGSVEQKVGDFYHSGMDTVQIAKLGLDPVRPELQKIASIQNRDDLQRVIAELHPLGVNAAFRFYVTQDDKISSQYIPNLIQGGLGLPDRDYYVRDDAPSQEIRDQYVDHLGRMMTLAGEPEAEALQHAKQIMALETRLAKASMERVKLRDPYATYNKMSVDELQRKAPNLNWKAMFQAMNVPDFDTLIVGQPDFVAELNRAVAQVSLDNWKAYLEWTVLNTAAPWLSDAFVEADFDFFSKTLNGTQEMRPRWKRIANATDDALGEALGELYVKRTFSPEAKEKALEMVHNLQEAFRERLGELTWMSDETKQAALEKLEAFATKIGYPDEWRDYSDLDIARDAYARNQFNANVFGWNRNVNKLGKPIDRKEWHMTPPTVNAYYNPSQNEIVFPAGILQPPFFDPKADDAVNYGGMGAVIGHEMTHGFDDQGRQYDPQGNLRDWWQASDADQFKGRAQRMVNQFGEYTMVDTIPVNGELTLGENIADLGGLKIAYAALQKALENKRPEKIDGFTPEQRFFLGWAQIWRTNITDQAAARLIKVDPHAPGMYRTNGPLANLPEFYEAWGCTPADAMMRNDSVRVEIW</sequence>
<keyword evidence="7" id="KW-0482">Metalloprotease</keyword>
<name>A0A1G9MRH9_9BACT</name>
<dbReference type="InterPro" id="IPR008753">
    <property type="entry name" value="Peptidase_M13_N"/>
</dbReference>
<evidence type="ECO:0000256" key="2">
    <source>
        <dbReference type="ARBA" id="ARBA00007357"/>
    </source>
</evidence>
<dbReference type="AlphaFoldDB" id="A0A1G9MRH9"/>
<evidence type="ECO:0000313" key="10">
    <source>
        <dbReference type="EMBL" id="SDL76902.1"/>
    </source>
</evidence>
<dbReference type="PROSITE" id="PS51885">
    <property type="entry name" value="NEPRILYSIN"/>
    <property type="match status" value="1"/>
</dbReference>
<organism evidence="10 11">
    <name type="scientific">Catalinimonas alkaloidigena</name>
    <dbReference type="NCBI Taxonomy" id="1075417"/>
    <lineage>
        <taxon>Bacteria</taxon>
        <taxon>Pseudomonadati</taxon>
        <taxon>Bacteroidota</taxon>
        <taxon>Cytophagia</taxon>
        <taxon>Cytophagales</taxon>
        <taxon>Catalimonadaceae</taxon>
        <taxon>Catalinimonas</taxon>
    </lineage>
</organism>
<dbReference type="Gene3D" id="1.10.1380.10">
    <property type="entry name" value="Neutral endopeptidase , domain2"/>
    <property type="match status" value="1"/>
</dbReference>
<dbReference type="PANTHER" id="PTHR11733:SF167">
    <property type="entry name" value="FI17812P1-RELATED"/>
    <property type="match status" value="1"/>
</dbReference>
<dbReference type="Pfam" id="PF01431">
    <property type="entry name" value="Peptidase_M13"/>
    <property type="match status" value="1"/>
</dbReference>
<dbReference type="InterPro" id="IPR000718">
    <property type="entry name" value="Peptidase_M13"/>
</dbReference>
<keyword evidence="6" id="KW-0862">Zinc</keyword>
<evidence type="ECO:0000256" key="3">
    <source>
        <dbReference type="ARBA" id="ARBA00022670"/>
    </source>
</evidence>
<feature type="domain" description="Peptidase M13 N-terminal" evidence="9">
    <location>
        <begin position="46"/>
        <end position="426"/>
    </location>
</feature>
<keyword evidence="11" id="KW-1185">Reference proteome</keyword>
<proteinExistence type="inferred from homology"/>
<dbReference type="PROSITE" id="PS51257">
    <property type="entry name" value="PROKAR_LIPOPROTEIN"/>
    <property type="match status" value="1"/>
</dbReference>
<dbReference type="RefSeq" id="WP_218127122.1">
    <property type="nucleotide sequence ID" value="NZ_FNFO01000008.1"/>
</dbReference>
<dbReference type="CDD" id="cd08662">
    <property type="entry name" value="M13"/>
    <property type="match status" value="1"/>
</dbReference>
<protein>
    <submittedName>
        <fullName evidence="10">Putative endopeptidase</fullName>
    </submittedName>
</protein>
<dbReference type="Pfam" id="PF05649">
    <property type="entry name" value="Peptidase_M13_N"/>
    <property type="match status" value="1"/>
</dbReference>
<evidence type="ECO:0000256" key="5">
    <source>
        <dbReference type="ARBA" id="ARBA00022801"/>
    </source>
</evidence>
<dbReference type="PANTHER" id="PTHR11733">
    <property type="entry name" value="ZINC METALLOPROTEASE FAMILY M13 NEPRILYSIN-RELATED"/>
    <property type="match status" value="1"/>
</dbReference>
<dbReference type="InterPro" id="IPR024079">
    <property type="entry name" value="MetalloPept_cat_dom_sf"/>
</dbReference>
<dbReference type="EMBL" id="FNFO01000008">
    <property type="protein sequence ID" value="SDL76902.1"/>
    <property type="molecule type" value="Genomic_DNA"/>
</dbReference>
<evidence type="ECO:0000256" key="6">
    <source>
        <dbReference type="ARBA" id="ARBA00022833"/>
    </source>
</evidence>
<keyword evidence="5" id="KW-0378">Hydrolase</keyword>
<dbReference type="InterPro" id="IPR018497">
    <property type="entry name" value="Peptidase_M13_C"/>
</dbReference>
<accession>A0A1G9MRH9</accession>
<evidence type="ECO:0000256" key="4">
    <source>
        <dbReference type="ARBA" id="ARBA00022723"/>
    </source>
</evidence>
<dbReference type="STRING" id="1075417.SAMN05421823_10867"/>
<dbReference type="Proteomes" id="UP000198510">
    <property type="component" value="Unassembled WGS sequence"/>
</dbReference>
<keyword evidence="3" id="KW-0645">Protease</keyword>
<dbReference type="GO" id="GO:0016485">
    <property type="term" value="P:protein processing"/>
    <property type="evidence" value="ECO:0007669"/>
    <property type="project" value="TreeGrafter"/>
</dbReference>
<gene>
    <name evidence="10" type="ORF">SAMN05421823_10867</name>
</gene>
<comment type="similarity">
    <text evidence="2">Belongs to the peptidase M13 family.</text>
</comment>
<evidence type="ECO:0000259" key="9">
    <source>
        <dbReference type="Pfam" id="PF05649"/>
    </source>
</evidence>
<keyword evidence="4" id="KW-0479">Metal-binding</keyword>
<dbReference type="SUPFAM" id="SSF55486">
    <property type="entry name" value="Metalloproteases ('zincins'), catalytic domain"/>
    <property type="match status" value="1"/>
</dbReference>
<dbReference type="GO" id="GO:0004222">
    <property type="term" value="F:metalloendopeptidase activity"/>
    <property type="evidence" value="ECO:0007669"/>
    <property type="project" value="InterPro"/>
</dbReference>
<evidence type="ECO:0000313" key="11">
    <source>
        <dbReference type="Proteomes" id="UP000198510"/>
    </source>
</evidence>
<dbReference type="PRINTS" id="PR00786">
    <property type="entry name" value="NEPRILYSIN"/>
</dbReference>
<evidence type="ECO:0000256" key="1">
    <source>
        <dbReference type="ARBA" id="ARBA00001947"/>
    </source>
</evidence>
<dbReference type="InterPro" id="IPR042089">
    <property type="entry name" value="Peptidase_M13_dom_2"/>
</dbReference>